<organism evidence="1 2">
    <name type="scientific">Panagrolaimus sp. PS1159</name>
    <dbReference type="NCBI Taxonomy" id="55785"/>
    <lineage>
        <taxon>Eukaryota</taxon>
        <taxon>Metazoa</taxon>
        <taxon>Ecdysozoa</taxon>
        <taxon>Nematoda</taxon>
        <taxon>Chromadorea</taxon>
        <taxon>Rhabditida</taxon>
        <taxon>Tylenchina</taxon>
        <taxon>Panagrolaimomorpha</taxon>
        <taxon>Panagrolaimoidea</taxon>
        <taxon>Panagrolaimidae</taxon>
        <taxon>Panagrolaimus</taxon>
    </lineage>
</organism>
<dbReference type="Proteomes" id="UP000887580">
    <property type="component" value="Unplaced"/>
</dbReference>
<proteinExistence type="predicted"/>
<name>A0AC35G1U9_9BILA</name>
<dbReference type="WBParaSite" id="PS1159_v2.g23255.t1">
    <property type="protein sequence ID" value="PS1159_v2.g23255.t1"/>
    <property type="gene ID" value="PS1159_v2.g23255"/>
</dbReference>
<sequence length="222" mass="24311">MSFGCCRSDAKKCGQIVAIIGIILSSGVLLIIPLSILLLYAFIFAFVGIKKGRHGYLTAAKILLTINIVIDSLITLLCVYFAIAMPRDLFDNLSDYEDNKTSMRIVYSVGSVVLLSIIAFLSFAFIIFHRAQHIIQNPRRCSIFPVTNLANTSNAAPIYISSSSYNVTDAPPYSIAVASGYELNPPSYSQAYNGTQELPSKSHDMNAIPFQPTNIQLDSKNS</sequence>
<evidence type="ECO:0000313" key="2">
    <source>
        <dbReference type="WBParaSite" id="PS1159_v2.g23255.t1"/>
    </source>
</evidence>
<accession>A0AC35G1U9</accession>
<evidence type="ECO:0000313" key="1">
    <source>
        <dbReference type="Proteomes" id="UP000887580"/>
    </source>
</evidence>
<protein>
    <submittedName>
        <fullName evidence="2">Uncharacterized protein</fullName>
    </submittedName>
</protein>
<reference evidence="2" key="1">
    <citation type="submission" date="2022-11" db="UniProtKB">
        <authorList>
            <consortium name="WormBaseParasite"/>
        </authorList>
    </citation>
    <scope>IDENTIFICATION</scope>
</reference>